<dbReference type="AlphaFoldDB" id="A0A1S7TLW6"/>
<evidence type="ECO:0000313" key="2">
    <source>
        <dbReference type="Proteomes" id="UP000192140"/>
    </source>
</evidence>
<comment type="caution">
    <text evidence="1">The sequence shown here is derived from an EMBL/GenBank/DDBJ whole genome shotgun (WGS) entry which is preliminary data.</text>
</comment>
<dbReference type="EMBL" id="FCNP01000013">
    <property type="protein sequence ID" value="CVI55330.1"/>
    <property type="molecule type" value="Genomic_DNA"/>
</dbReference>
<proteinExistence type="predicted"/>
<name>A0A1S7TLW6_9HYPH</name>
<gene>
    <name evidence="1" type="ORF">AGR7A_Cc200166</name>
</gene>
<organism evidence="1 2">
    <name type="scientific">Agrobacterium deltaense NCPPB 1641</name>
    <dbReference type="NCBI Taxonomy" id="1183425"/>
    <lineage>
        <taxon>Bacteria</taxon>
        <taxon>Pseudomonadati</taxon>
        <taxon>Pseudomonadota</taxon>
        <taxon>Alphaproteobacteria</taxon>
        <taxon>Hyphomicrobiales</taxon>
        <taxon>Rhizobiaceae</taxon>
        <taxon>Rhizobium/Agrobacterium group</taxon>
        <taxon>Agrobacterium</taxon>
    </lineage>
</organism>
<protein>
    <submittedName>
        <fullName evidence="1">Uncharacterized protein</fullName>
    </submittedName>
</protein>
<sequence length="52" mass="5871">MVREEWAGHLTLHKSRIATAFGLFAALDDSVSERSFVILAAEEHWPIEVDFA</sequence>
<reference evidence="1" key="1">
    <citation type="submission" date="2016-01" db="EMBL/GenBank/DDBJ databases">
        <authorList>
            <person name="Regsiter A."/>
            <person name="william w."/>
        </authorList>
    </citation>
    <scope>NUCLEOTIDE SEQUENCE</scope>
    <source>
        <strain evidence="1">NCPPB 1641</strain>
    </source>
</reference>
<evidence type="ECO:0000313" key="1">
    <source>
        <dbReference type="EMBL" id="CVI55330.1"/>
    </source>
</evidence>
<accession>A0A1S7TLW6</accession>
<dbReference type="Proteomes" id="UP000192140">
    <property type="component" value="Unassembled WGS sequence"/>
</dbReference>
<keyword evidence="2" id="KW-1185">Reference proteome</keyword>